<dbReference type="GO" id="GO:0006260">
    <property type="term" value="P:DNA replication"/>
    <property type="evidence" value="ECO:0007669"/>
    <property type="project" value="UniProtKB-KW"/>
</dbReference>
<reference evidence="5 6" key="1">
    <citation type="submission" date="2009-08" db="EMBL/GenBank/DDBJ databases">
        <authorList>
            <person name="Muzny D."/>
            <person name="Qin X."/>
            <person name="Deng J."/>
            <person name="Jiang H."/>
            <person name="Liu Y."/>
            <person name="Qu J."/>
            <person name="Song X.-Z."/>
            <person name="Zhang L."/>
            <person name="Thornton R."/>
            <person name="Coyle M."/>
            <person name="Francisco L."/>
            <person name="Jackson L."/>
            <person name="Javaid M."/>
            <person name="Korchina V."/>
            <person name="Kovar C."/>
            <person name="Mata R."/>
            <person name="Mathew T."/>
            <person name="Ngo R."/>
            <person name="Nguyen L."/>
            <person name="Nguyen N."/>
            <person name="Okwuonu G."/>
            <person name="Ongeri F."/>
            <person name="Pham C."/>
            <person name="Simmons D."/>
            <person name="Wilczek-Boney K."/>
            <person name="Hale W."/>
            <person name="Jakkamsetti A."/>
            <person name="Pham P."/>
            <person name="Ruth R."/>
            <person name="San Lucas F."/>
            <person name="Warren J."/>
            <person name="Zhang J."/>
            <person name="Zhao Z."/>
            <person name="Zhou C."/>
            <person name="Zhu D."/>
            <person name="Lee S."/>
            <person name="Bess C."/>
            <person name="Blankenburg K."/>
            <person name="Forbes L."/>
            <person name="Fu Q."/>
            <person name="Gubbala S."/>
            <person name="Hirani K."/>
            <person name="Jayaseelan J.C."/>
            <person name="Lara F."/>
            <person name="Munidasa M."/>
            <person name="Palculict T."/>
            <person name="Patil S."/>
            <person name="Pu L.-L."/>
            <person name="Saada N."/>
            <person name="Tang L."/>
            <person name="Weissenberger G."/>
            <person name="Zhu Y."/>
            <person name="Hemphill L."/>
            <person name="Shang Y."/>
            <person name="Youmans B."/>
            <person name="Ayvaz T."/>
            <person name="Ross M."/>
            <person name="Santibanez J."/>
            <person name="Aqrawi P."/>
            <person name="Gross S."/>
            <person name="Joshi V."/>
            <person name="Fowler G."/>
            <person name="Nazareth L."/>
            <person name="Reid J."/>
            <person name="Worley K."/>
            <person name="Petrosino J."/>
            <person name="Highlander S."/>
            <person name="Gibbs R."/>
            <person name="Gibbs R."/>
        </authorList>
    </citation>
    <scope>NUCLEOTIDE SEQUENCE [LARGE SCALE GENOMIC DNA]</scope>
    <source>
        <strain evidence="5 6">ATCC 51170</strain>
    </source>
</reference>
<keyword evidence="3" id="KW-0472">Membrane</keyword>
<sequence>MGIIKIDWRKNVKKIFGKFIHGLASVLNSIFNFLINILNAIVTVFEGLSQVIMLIGCSVIFVLPLFFIAIPPELFTIFLIIAVVPFLGKSFISLLRYGNYTLIEWMYDKADTLISGKKKGFDNLSDYAKKYKLDQERERRRQAEEERQRRQEEMNQRFEEFFQGFNFSGFDFDERNFNGGYDTGSYQNGGFVNDLGFKEKYQKACDTLGVSYTSDQYEIKLAYRKLAKKYHPDISQDPNATEKFQKINDAYDFLSSDNINKYKNM</sequence>
<dbReference type="PANTHER" id="PTHR43096">
    <property type="entry name" value="DNAJ HOMOLOG 1, MITOCHONDRIAL-RELATED"/>
    <property type="match status" value="1"/>
</dbReference>
<keyword evidence="2" id="KW-0175">Coiled coil</keyword>
<evidence type="ECO:0000313" key="5">
    <source>
        <dbReference type="EMBL" id="EEU13172.1"/>
    </source>
</evidence>
<evidence type="ECO:0000256" key="3">
    <source>
        <dbReference type="SAM" id="Phobius"/>
    </source>
</evidence>
<dbReference type="HOGENOM" id="CLU_1056205_0_0_9"/>
<proteinExistence type="predicted"/>
<evidence type="ECO:0000259" key="4">
    <source>
        <dbReference type="PROSITE" id="PS50076"/>
    </source>
</evidence>
<accession>C7HSQ6</accession>
<dbReference type="PRINTS" id="PR00625">
    <property type="entry name" value="JDOMAIN"/>
</dbReference>
<feature type="transmembrane region" description="Helical" evidence="3">
    <location>
        <begin position="20"/>
        <end position="45"/>
    </location>
</feature>
<keyword evidence="1" id="KW-0235">DNA replication</keyword>
<dbReference type="Gene3D" id="1.10.287.110">
    <property type="entry name" value="DnaJ domain"/>
    <property type="match status" value="1"/>
</dbReference>
<dbReference type="SUPFAM" id="SSF46565">
    <property type="entry name" value="Chaperone J-domain"/>
    <property type="match status" value="1"/>
</dbReference>
<dbReference type="InterPro" id="IPR036869">
    <property type="entry name" value="J_dom_sf"/>
</dbReference>
<evidence type="ECO:0000256" key="1">
    <source>
        <dbReference type="ARBA" id="ARBA00022705"/>
    </source>
</evidence>
<keyword evidence="6" id="KW-1185">Reference proteome</keyword>
<dbReference type="PROSITE" id="PS50076">
    <property type="entry name" value="DNAJ_2"/>
    <property type="match status" value="1"/>
</dbReference>
<organism evidence="5 6">
    <name type="scientific">Anaerococcus vaginalis ATCC 51170</name>
    <dbReference type="NCBI Taxonomy" id="655811"/>
    <lineage>
        <taxon>Bacteria</taxon>
        <taxon>Bacillati</taxon>
        <taxon>Bacillota</taxon>
        <taxon>Tissierellia</taxon>
        <taxon>Tissierellales</taxon>
        <taxon>Peptoniphilaceae</taxon>
        <taxon>Anaerococcus</taxon>
    </lineage>
</organism>
<gene>
    <name evidence="5" type="ORF">HMPREF0078_0307</name>
</gene>
<keyword evidence="3" id="KW-0812">Transmembrane</keyword>
<dbReference type="CDD" id="cd06257">
    <property type="entry name" value="DnaJ"/>
    <property type="match status" value="1"/>
</dbReference>
<dbReference type="InterPro" id="IPR001623">
    <property type="entry name" value="DnaJ_domain"/>
</dbReference>
<dbReference type="eggNOG" id="COG0484">
    <property type="taxonomic scope" value="Bacteria"/>
</dbReference>
<dbReference type="SMART" id="SM00271">
    <property type="entry name" value="DnaJ"/>
    <property type="match status" value="1"/>
</dbReference>
<dbReference type="AlphaFoldDB" id="C7HSQ6"/>
<evidence type="ECO:0000313" key="6">
    <source>
        <dbReference type="Proteomes" id="UP000003821"/>
    </source>
</evidence>
<keyword evidence="3" id="KW-1133">Transmembrane helix</keyword>
<dbReference type="GO" id="GO:0051082">
    <property type="term" value="F:unfolded protein binding"/>
    <property type="evidence" value="ECO:0007669"/>
    <property type="project" value="TreeGrafter"/>
</dbReference>
<dbReference type="Pfam" id="PF00226">
    <property type="entry name" value="DnaJ"/>
    <property type="match status" value="1"/>
</dbReference>
<dbReference type="Proteomes" id="UP000003821">
    <property type="component" value="Unassembled WGS sequence"/>
</dbReference>
<dbReference type="GO" id="GO:0042026">
    <property type="term" value="P:protein refolding"/>
    <property type="evidence" value="ECO:0007669"/>
    <property type="project" value="TreeGrafter"/>
</dbReference>
<feature type="transmembrane region" description="Helical" evidence="3">
    <location>
        <begin position="77"/>
        <end position="97"/>
    </location>
</feature>
<feature type="domain" description="J" evidence="4">
    <location>
        <begin position="203"/>
        <end position="265"/>
    </location>
</feature>
<dbReference type="EMBL" id="ACXU01000005">
    <property type="protein sequence ID" value="EEU13172.1"/>
    <property type="molecule type" value="Genomic_DNA"/>
</dbReference>
<dbReference type="GO" id="GO:0005737">
    <property type="term" value="C:cytoplasm"/>
    <property type="evidence" value="ECO:0007669"/>
    <property type="project" value="TreeGrafter"/>
</dbReference>
<name>C7HSQ6_9FIRM</name>
<comment type="caution">
    <text evidence="5">The sequence shown here is derived from an EMBL/GenBank/DDBJ whole genome shotgun (WGS) entry which is preliminary data.</text>
</comment>
<dbReference type="PANTHER" id="PTHR43096:SF10">
    <property type="entry name" value="CHAPERONE PROTEIN DNAJ A6, CHLOROPLASTIC"/>
    <property type="match status" value="1"/>
</dbReference>
<feature type="transmembrane region" description="Helical" evidence="3">
    <location>
        <begin position="51"/>
        <end position="70"/>
    </location>
</feature>
<protein>
    <submittedName>
        <fullName evidence="5">DnaJ domain protein</fullName>
    </submittedName>
</protein>
<evidence type="ECO:0000256" key="2">
    <source>
        <dbReference type="SAM" id="Coils"/>
    </source>
</evidence>
<feature type="coiled-coil region" evidence="2">
    <location>
        <begin position="133"/>
        <end position="160"/>
    </location>
</feature>